<dbReference type="STRING" id="540747.SAMN04488031_105147"/>
<dbReference type="EMBL" id="LAXI01000014">
    <property type="protein sequence ID" value="KRS16441.1"/>
    <property type="molecule type" value="Genomic_DNA"/>
</dbReference>
<feature type="transmembrane region" description="Helical" evidence="8">
    <location>
        <begin position="282"/>
        <end position="308"/>
    </location>
</feature>
<dbReference type="Gene3D" id="1.10.3720.10">
    <property type="entry name" value="MetI-like"/>
    <property type="match status" value="1"/>
</dbReference>
<evidence type="ECO:0000256" key="1">
    <source>
        <dbReference type="ARBA" id="ARBA00004651"/>
    </source>
</evidence>
<evidence type="ECO:0000313" key="12">
    <source>
        <dbReference type="EMBL" id="QEW28409.1"/>
    </source>
</evidence>
<feature type="transmembrane region" description="Helical" evidence="8">
    <location>
        <begin position="98"/>
        <end position="121"/>
    </location>
</feature>
<dbReference type="InterPro" id="IPR000515">
    <property type="entry name" value="MetI-like"/>
</dbReference>
<dbReference type="OrthoDB" id="9807047at2"/>
<name>A0A0T5P591_9RHOB</name>
<evidence type="ECO:0000256" key="8">
    <source>
        <dbReference type="RuleBase" id="RU363032"/>
    </source>
</evidence>
<dbReference type="InterPro" id="IPR035906">
    <property type="entry name" value="MetI-like_sf"/>
</dbReference>
<feature type="transmembrane region" description="Helical" evidence="8">
    <location>
        <begin position="128"/>
        <end position="148"/>
    </location>
</feature>
<dbReference type="PATRIC" id="fig|540747.5.peg.1556"/>
<evidence type="ECO:0000259" key="10">
    <source>
        <dbReference type="PROSITE" id="PS50928"/>
    </source>
</evidence>
<keyword evidence="13" id="KW-1185">Reference proteome</keyword>
<evidence type="ECO:0000256" key="5">
    <source>
        <dbReference type="ARBA" id="ARBA00022692"/>
    </source>
</evidence>
<dbReference type="KEGG" id="rid:RIdsm_04239"/>
<feature type="region of interest" description="Disordered" evidence="9">
    <location>
        <begin position="1"/>
        <end position="20"/>
    </location>
</feature>
<feature type="domain" description="ABC transmembrane type-1" evidence="10">
    <location>
        <begin position="94"/>
        <end position="301"/>
    </location>
</feature>
<evidence type="ECO:0000256" key="4">
    <source>
        <dbReference type="ARBA" id="ARBA00022475"/>
    </source>
</evidence>
<dbReference type="Proteomes" id="UP000325785">
    <property type="component" value="Chromosome"/>
</dbReference>
<feature type="compositionally biased region" description="Polar residues" evidence="9">
    <location>
        <begin position="1"/>
        <end position="12"/>
    </location>
</feature>
<keyword evidence="3 8" id="KW-0813">Transport</keyword>
<dbReference type="Pfam" id="PF00528">
    <property type="entry name" value="BPD_transp_1"/>
    <property type="match status" value="1"/>
</dbReference>
<keyword evidence="7 8" id="KW-0472">Membrane</keyword>
<keyword evidence="5 8" id="KW-0812">Transmembrane</keyword>
<proteinExistence type="inferred from homology"/>
<evidence type="ECO:0000256" key="3">
    <source>
        <dbReference type="ARBA" id="ARBA00022448"/>
    </source>
</evidence>
<dbReference type="EMBL" id="CP031598">
    <property type="protein sequence ID" value="QEW28409.1"/>
    <property type="molecule type" value="Genomic_DNA"/>
</dbReference>
<evidence type="ECO:0000256" key="2">
    <source>
        <dbReference type="ARBA" id="ARBA00007069"/>
    </source>
</evidence>
<reference evidence="12 14" key="2">
    <citation type="submission" date="2018-08" db="EMBL/GenBank/DDBJ databases">
        <title>Genetic Globetrotter - A new plasmid hitch-hiking vast phylogenetic and geographic distances.</title>
        <authorList>
            <person name="Vollmers J."/>
            <person name="Petersen J."/>
        </authorList>
    </citation>
    <scope>NUCLEOTIDE SEQUENCE [LARGE SCALE GENOMIC DNA]</scope>
    <source>
        <strain evidence="12 14">DSM 26383</strain>
    </source>
</reference>
<dbReference type="AlphaFoldDB" id="A0A0T5P591"/>
<evidence type="ECO:0000256" key="6">
    <source>
        <dbReference type="ARBA" id="ARBA00022989"/>
    </source>
</evidence>
<feature type="transmembrane region" description="Helical" evidence="8">
    <location>
        <begin position="224"/>
        <end position="246"/>
    </location>
</feature>
<feature type="transmembrane region" description="Helical" evidence="8">
    <location>
        <begin position="182"/>
        <end position="203"/>
    </location>
</feature>
<protein>
    <submittedName>
        <fullName evidence="12">Putrescine transport system permease protein PotH</fullName>
    </submittedName>
    <submittedName>
        <fullName evidence="11">Spermidine/putrescine ABC transporter</fullName>
    </submittedName>
</protein>
<dbReference type="SUPFAM" id="SSF161098">
    <property type="entry name" value="MetI-like"/>
    <property type="match status" value="1"/>
</dbReference>
<evidence type="ECO:0000256" key="7">
    <source>
        <dbReference type="ARBA" id="ARBA00023136"/>
    </source>
</evidence>
<evidence type="ECO:0000256" key="9">
    <source>
        <dbReference type="SAM" id="MobiDB-lite"/>
    </source>
</evidence>
<comment type="similarity">
    <text evidence="2">Belongs to the binding-protein-dependent transport system permease family. CysTW subfamily.</text>
</comment>
<evidence type="ECO:0000313" key="11">
    <source>
        <dbReference type="EMBL" id="KRS16441.1"/>
    </source>
</evidence>
<evidence type="ECO:0000313" key="13">
    <source>
        <dbReference type="Proteomes" id="UP000051401"/>
    </source>
</evidence>
<reference evidence="11 13" key="1">
    <citation type="submission" date="2015-04" db="EMBL/GenBank/DDBJ databases">
        <title>The draft genome sequence of Roseovarius indicus B108T.</title>
        <authorList>
            <person name="Li G."/>
            <person name="Lai Q."/>
            <person name="Shao Z."/>
            <person name="Yan P."/>
        </authorList>
    </citation>
    <scope>NUCLEOTIDE SEQUENCE [LARGE SCALE GENOMIC DNA]</scope>
    <source>
        <strain evidence="11 13">B108</strain>
    </source>
</reference>
<keyword evidence="4" id="KW-1003">Cell membrane</keyword>
<dbReference type="RefSeq" id="WP_057818490.1">
    <property type="nucleotide sequence ID" value="NZ_CAXRJZ010000028.1"/>
</dbReference>
<dbReference type="CDD" id="cd06261">
    <property type="entry name" value="TM_PBP2"/>
    <property type="match status" value="1"/>
</dbReference>
<feature type="transmembrane region" description="Helical" evidence="8">
    <location>
        <begin position="37"/>
        <end position="65"/>
    </location>
</feature>
<keyword evidence="6 8" id="KW-1133">Transmembrane helix</keyword>
<dbReference type="PANTHER" id="PTHR42929">
    <property type="entry name" value="INNER MEMBRANE ABC TRANSPORTER PERMEASE PROTEIN YDCU-RELATED-RELATED"/>
    <property type="match status" value="1"/>
</dbReference>
<comment type="subcellular location">
    <subcellularLocation>
        <location evidence="1 8">Cell membrane</location>
        <topology evidence="1 8">Multi-pass membrane protein</topology>
    </subcellularLocation>
</comment>
<evidence type="ECO:0000313" key="14">
    <source>
        <dbReference type="Proteomes" id="UP000325785"/>
    </source>
</evidence>
<dbReference type="Proteomes" id="UP000051401">
    <property type="component" value="Unassembled WGS sequence"/>
</dbReference>
<sequence>MSEQSLNATTPDPESKGPASRAGWFERLIYKSEAARGFGLLAPTLIFMLTVILVPFAILIVMSLWSAVGFDFDTTLTLKNYQQVFERPIYMALLGRSIYMSAIATIATVLLCYPMAYYVAFHVHRNKMMWIVLMTLPFWTSYLLRVFAWKVVLGYEGVINSALMSVGIISEPLEFLLYSQEAVIITLAHAWAAFAILPIYVSLEKIDRSLLEAATDLGDGPAMRFFRITLPLSLPGVIAASLLIFIPTTGDYITPALLGGPDGAMIGNLIQKMFGPINNWPMGATLSIVLMITITLICLLYILIMLLVRRKIS</sequence>
<dbReference type="PROSITE" id="PS50928">
    <property type="entry name" value="ABC_TM1"/>
    <property type="match status" value="1"/>
</dbReference>
<gene>
    <name evidence="12" type="primary">potH_8</name>
    <name evidence="12" type="ORF">RIdsm_04239</name>
    <name evidence="11" type="ORF">XM52_19005</name>
</gene>
<dbReference type="PANTHER" id="PTHR42929:SF1">
    <property type="entry name" value="INNER MEMBRANE ABC TRANSPORTER PERMEASE PROTEIN YDCU-RELATED"/>
    <property type="match status" value="1"/>
</dbReference>
<dbReference type="GO" id="GO:0005886">
    <property type="term" value="C:plasma membrane"/>
    <property type="evidence" value="ECO:0007669"/>
    <property type="project" value="UniProtKB-SubCell"/>
</dbReference>
<dbReference type="GO" id="GO:0055085">
    <property type="term" value="P:transmembrane transport"/>
    <property type="evidence" value="ECO:0007669"/>
    <property type="project" value="InterPro"/>
</dbReference>
<accession>A0A0T5P591</accession>
<organism evidence="11 13">
    <name type="scientific">Roseovarius indicus</name>
    <dbReference type="NCBI Taxonomy" id="540747"/>
    <lineage>
        <taxon>Bacteria</taxon>
        <taxon>Pseudomonadati</taxon>
        <taxon>Pseudomonadota</taxon>
        <taxon>Alphaproteobacteria</taxon>
        <taxon>Rhodobacterales</taxon>
        <taxon>Roseobacteraceae</taxon>
        <taxon>Roseovarius</taxon>
    </lineage>
</organism>